<dbReference type="SUPFAM" id="SSF88697">
    <property type="entry name" value="PUA domain-like"/>
    <property type="match status" value="1"/>
</dbReference>
<dbReference type="InterPro" id="IPR036393">
    <property type="entry name" value="AceGlu_kinase-like_sf"/>
</dbReference>
<dbReference type="OrthoDB" id="9804434at2"/>
<evidence type="ECO:0000256" key="3">
    <source>
        <dbReference type="ARBA" id="ARBA00022650"/>
    </source>
</evidence>
<dbReference type="InterPro" id="IPR001048">
    <property type="entry name" value="Asp/Glu/Uridylate_kinase"/>
</dbReference>
<dbReference type="Pfam" id="PF01472">
    <property type="entry name" value="PUA"/>
    <property type="match status" value="1"/>
</dbReference>
<proteinExistence type="inferred from homology"/>
<comment type="caution">
    <text evidence="10">The sequence shown here is derived from an EMBL/GenBank/DDBJ whole genome shotgun (WGS) entry which is preliminary data.</text>
</comment>
<keyword evidence="11" id="KW-1185">Reference proteome</keyword>
<keyword evidence="7 8" id="KW-0067">ATP-binding</keyword>
<reference evidence="10 11" key="1">
    <citation type="submission" date="2019-12" db="EMBL/GenBank/DDBJ databases">
        <title>Microbes associate with the intestines of laboratory mice.</title>
        <authorList>
            <person name="Navarre W."/>
            <person name="Wong E."/>
        </authorList>
    </citation>
    <scope>NUCLEOTIDE SEQUENCE [LARGE SCALE GENOMIC DNA]</scope>
    <source>
        <strain evidence="10 11">NM66_B29</strain>
    </source>
</reference>
<dbReference type="NCBIfam" id="TIGR01027">
    <property type="entry name" value="proB"/>
    <property type="match status" value="1"/>
</dbReference>
<evidence type="ECO:0000313" key="10">
    <source>
        <dbReference type="EMBL" id="MVX61223.1"/>
    </source>
</evidence>
<dbReference type="SUPFAM" id="SSF53633">
    <property type="entry name" value="Carbamate kinase-like"/>
    <property type="match status" value="1"/>
</dbReference>
<dbReference type="InterPro" id="IPR002478">
    <property type="entry name" value="PUA"/>
</dbReference>
<dbReference type="PRINTS" id="PR00474">
    <property type="entry name" value="GLU5KINASE"/>
</dbReference>
<keyword evidence="2 8" id="KW-0028">Amino-acid biosynthesis</keyword>
<dbReference type="GO" id="GO:0005829">
    <property type="term" value="C:cytosol"/>
    <property type="evidence" value="ECO:0007669"/>
    <property type="project" value="TreeGrafter"/>
</dbReference>
<evidence type="ECO:0000313" key="11">
    <source>
        <dbReference type="Proteomes" id="UP000463388"/>
    </source>
</evidence>
<dbReference type="PANTHER" id="PTHR43654:SF1">
    <property type="entry name" value="ISOPENTENYL PHOSPHATE KINASE"/>
    <property type="match status" value="1"/>
</dbReference>
<dbReference type="Gene3D" id="3.40.1160.10">
    <property type="entry name" value="Acetylglutamate kinase-like"/>
    <property type="match status" value="1"/>
</dbReference>
<evidence type="ECO:0000256" key="1">
    <source>
        <dbReference type="ARBA" id="ARBA00022490"/>
    </source>
</evidence>
<dbReference type="PIRSF" id="PIRSF000729">
    <property type="entry name" value="GK"/>
    <property type="match status" value="1"/>
</dbReference>
<dbReference type="CDD" id="cd04242">
    <property type="entry name" value="AAK_G5K_ProB"/>
    <property type="match status" value="1"/>
</dbReference>
<keyword evidence="1 8" id="KW-0963">Cytoplasm</keyword>
<evidence type="ECO:0000256" key="7">
    <source>
        <dbReference type="ARBA" id="ARBA00022840"/>
    </source>
</evidence>
<dbReference type="PANTHER" id="PTHR43654">
    <property type="entry name" value="GLUTAMATE 5-KINASE"/>
    <property type="match status" value="1"/>
</dbReference>
<feature type="binding site" evidence="8">
    <location>
        <position position="56"/>
    </location>
    <ligand>
        <name>substrate</name>
    </ligand>
</feature>
<dbReference type="GO" id="GO:0003723">
    <property type="term" value="F:RNA binding"/>
    <property type="evidence" value="ECO:0007669"/>
    <property type="project" value="InterPro"/>
</dbReference>
<evidence type="ECO:0000256" key="4">
    <source>
        <dbReference type="ARBA" id="ARBA00022679"/>
    </source>
</evidence>
<dbReference type="FunFam" id="3.40.1160.10:FF:000018">
    <property type="entry name" value="Glutamate 5-kinase"/>
    <property type="match status" value="1"/>
</dbReference>
<dbReference type="UniPathway" id="UPA00098">
    <property type="reaction ID" value="UER00359"/>
</dbReference>
<comment type="function">
    <text evidence="8">Catalyzes the transfer of a phosphate group to glutamate to form L-glutamate 5-phosphate.</text>
</comment>
<feature type="domain" description="PUA" evidence="9">
    <location>
        <begin position="285"/>
        <end position="370"/>
    </location>
</feature>
<name>A0A6N8JMQ3_9ACTN</name>
<sequence>MEKPKDQARRRRLVVKIGSATLTTSESSIDYGFLDELAAQLDTVRREGWDVVVVTSAAIACGLEALGIARRPTDMPSLQAAASVGQSALSTAYAAAFGKRDMLTSVVLLTRRDTADRTAYLHARDTLCRLLELDVVPIVNENDTVSVEQIRFGDNDTLAALVACLIDADLMVILSDIDGLYTANPQIDSSATLIPCVDRVGRDILAAAGGAVSGVGSGGMITKIKAARVLMAAGIPMIICQGRRAGCVADAARGLPVGTLFTAPERPHEITPKKLWIALGDAVHGTLVVDEGARAALVERGKSLLSVGIREVRGSFDYDDIVDVADETGHVFARGRAAAGSDLVALACGKSRDEVAANAILSVLADKPVVHRDELVLFE</sequence>
<dbReference type="AlphaFoldDB" id="A0A6N8JMQ3"/>
<dbReference type="InterPro" id="IPR005715">
    <property type="entry name" value="Glu_5kinase/COase_Synthase"/>
</dbReference>
<evidence type="ECO:0000256" key="2">
    <source>
        <dbReference type="ARBA" id="ARBA00022605"/>
    </source>
</evidence>
<dbReference type="GO" id="GO:0055129">
    <property type="term" value="P:L-proline biosynthetic process"/>
    <property type="evidence" value="ECO:0007669"/>
    <property type="project" value="UniProtKB-UniRule"/>
</dbReference>
<dbReference type="SMART" id="SM00359">
    <property type="entry name" value="PUA"/>
    <property type="match status" value="1"/>
</dbReference>
<dbReference type="EMBL" id="WSRR01000015">
    <property type="protein sequence ID" value="MVX61223.1"/>
    <property type="molecule type" value="Genomic_DNA"/>
</dbReference>
<comment type="pathway">
    <text evidence="8">Amino-acid biosynthesis; L-proline biosynthesis; L-glutamate 5-semialdehyde from L-glutamate: step 1/2.</text>
</comment>
<feature type="binding site" evidence="8">
    <location>
        <position position="143"/>
    </location>
    <ligand>
        <name>substrate</name>
    </ligand>
</feature>
<dbReference type="RefSeq" id="WP_160346270.1">
    <property type="nucleotide sequence ID" value="NZ_WSRR01000015.1"/>
</dbReference>
<dbReference type="InterPro" id="IPR001057">
    <property type="entry name" value="Glu/AcGlu_kinase"/>
</dbReference>
<dbReference type="PROSITE" id="PS50890">
    <property type="entry name" value="PUA"/>
    <property type="match status" value="1"/>
</dbReference>
<keyword evidence="4 8" id="KW-0808">Transferase</keyword>
<feature type="binding site" evidence="8">
    <location>
        <position position="155"/>
    </location>
    <ligand>
        <name>substrate</name>
    </ligand>
</feature>
<dbReference type="InterPro" id="IPR036974">
    <property type="entry name" value="PUA_sf"/>
</dbReference>
<comment type="similarity">
    <text evidence="8">Belongs to the glutamate 5-kinase family.</text>
</comment>
<comment type="subcellular location">
    <subcellularLocation>
        <location evidence="8">Cytoplasm</location>
    </subcellularLocation>
</comment>
<accession>A0A6N8JMQ3</accession>
<dbReference type="Pfam" id="PF00696">
    <property type="entry name" value="AA_kinase"/>
    <property type="match status" value="1"/>
</dbReference>
<dbReference type="PROSITE" id="PS00902">
    <property type="entry name" value="GLUTAMATE_5_KINASE"/>
    <property type="match status" value="1"/>
</dbReference>
<dbReference type="EC" id="2.7.2.11" evidence="8"/>
<comment type="catalytic activity">
    <reaction evidence="8">
        <text>L-glutamate + ATP = L-glutamyl 5-phosphate + ADP</text>
        <dbReference type="Rhea" id="RHEA:14877"/>
        <dbReference type="ChEBI" id="CHEBI:29985"/>
        <dbReference type="ChEBI" id="CHEBI:30616"/>
        <dbReference type="ChEBI" id="CHEBI:58274"/>
        <dbReference type="ChEBI" id="CHEBI:456216"/>
        <dbReference type="EC" id="2.7.2.11"/>
    </reaction>
</comment>
<dbReference type="InterPro" id="IPR015947">
    <property type="entry name" value="PUA-like_sf"/>
</dbReference>
<evidence type="ECO:0000256" key="5">
    <source>
        <dbReference type="ARBA" id="ARBA00022741"/>
    </source>
</evidence>
<evidence type="ECO:0000259" key="9">
    <source>
        <dbReference type="SMART" id="SM00359"/>
    </source>
</evidence>
<dbReference type="InterPro" id="IPR041739">
    <property type="entry name" value="G5K_ProB"/>
</dbReference>
<protein>
    <recommendedName>
        <fullName evidence="8">Glutamate 5-kinase</fullName>
        <ecNumber evidence="8">2.7.2.11</ecNumber>
    </recommendedName>
    <alternativeName>
        <fullName evidence="8">Gamma-glutamyl kinase</fullName>
        <shortName evidence="8">GK</shortName>
    </alternativeName>
</protein>
<dbReference type="CDD" id="cd21157">
    <property type="entry name" value="PUA_G5K"/>
    <property type="match status" value="1"/>
</dbReference>
<dbReference type="Proteomes" id="UP000463388">
    <property type="component" value="Unassembled WGS sequence"/>
</dbReference>
<dbReference type="GO" id="GO:0004349">
    <property type="term" value="F:glutamate 5-kinase activity"/>
    <property type="evidence" value="ECO:0007669"/>
    <property type="project" value="UniProtKB-UniRule"/>
</dbReference>
<dbReference type="InterPro" id="IPR011529">
    <property type="entry name" value="Glu_5kinase"/>
</dbReference>
<dbReference type="InterPro" id="IPR019797">
    <property type="entry name" value="Glutamate_5-kinase_CS"/>
</dbReference>
<feature type="binding site" evidence="8">
    <location>
        <begin position="217"/>
        <end position="223"/>
    </location>
    <ligand>
        <name>ATP</name>
        <dbReference type="ChEBI" id="CHEBI:30616"/>
    </ligand>
</feature>
<feature type="binding site" evidence="8">
    <location>
        <position position="16"/>
    </location>
    <ligand>
        <name>ATP</name>
        <dbReference type="ChEBI" id="CHEBI:30616"/>
    </ligand>
</feature>
<dbReference type="HAMAP" id="MF_00456">
    <property type="entry name" value="ProB"/>
    <property type="match status" value="1"/>
</dbReference>
<evidence type="ECO:0000256" key="8">
    <source>
        <dbReference type="HAMAP-Rule" id="MF_00456"/>
    </source>
</evidence>
<feature type="binding site" evidence="8">
    <location>
        <begin position="175"/>
        <end position="176"/>
    </location>
    <ligand>
        <name>ATP</name>
        <dbReference type="ChEBI" id="CHEBI:30616"/>
    </ligand>
</feature>
<organism evidence="10 11">
    <name type="scientific">Adlercreutzia mucosicola</name>
    <dbReference type="NCBI Taxonomy" id="580026"/>
    <lineage>
        <taxon>Bacteria</taxon>
        <taxon>Bacillati</taxon>
        <taxon>Actinomycetota</taxon>
        <taxon>Coriobacteriia</taxon>
        <taxon>Eggerthellales</taxon>
        <taxon>Eggerthellaceae</taxon>
        <taxon>Adlercreutzia</taxon>
    </lineage>
</organism>
<dbReference type="GO" id="GO:0005524">
    <property type="term" value="F:ATP binding"/>
    <property type="evidence" value="ECO:0007669"/>
    <property type="project" value="UniProtKB-KW"/>
</dbReference>
<keyword evidence="6 8" id="KW-0418">Kinase</keyword>
<keyword evidence="3 8" id="KW-0641">Proline biosynthesis</keyword>
<gene>
    <name evidence="8 10" type="primary">proB</name>
    <name evidence="10" type="ORF">GKZ27_07125</name>
</gene>
<keyword evidence="5 8" id="KW-0547">Nucleotide-binding</keyword>
<dbReference type="Gene3D" id="2.30.130.10">
    <property type="entry name" value="PUA domain"/>
    <property type="match status" value="1"/>
</dbReference>
<evidence type="ECO:0000256" key="6">
    <source>
        <dbReference type="ARBA" id="ARBA00022777"/>
    </source>
</evidence>